<dbReference type="Gene3D" id="2.60.120.290">
    <property type="entry name" value="Spermadhesin, CUB domain"/>
    <property type="match status" value="13"/>
</dbReference>
<keyword evidence="7" id="KW-1185">Reference proteome</keyword>
<comment type="caution">
    <text evidence="6">The sequence shown here is derived from an EMBL/GenBank/DDBJ whole genome shotgun (WGS) entry which is preliminary data.</text>
</comment>
<dbReference type="Pfam" id="PF00431">
    <property type="entry name" value="CUB"/>
    <property type="match status" value="11"/>
</dbReference>
<dbReference type="PANTHER" id="PTHR24251">
    <property type="entry name" value="OVOCHYMASE-RELATED"/>
    <property type="match status" value="1"/>
</dbReference>
<dbReference type="PROSITE" id="PS01180">
    <property type="entry name" value="CUB"/>
    <property type="match status" value="13"/>
</dbReference>
<evidence type="ECO:0000256" key="2">
    <source>
        <dbReference type="ARBA" id="ARBA00023157"/>
    </source>
</evidence>
<feature type="domain" description="CUB" evidence="5">
    <location>
        <begin position="694"/>
        <end position="800"/>
    </location>
</feature>
<feature type="domain" description="CUB" evidence="5">
    <location>
        <begin position="1135"/>
        <end position="1240"/>
    </location>
</feature>
<feature type="disulfide bond" evidence="3">
    <location>
        <begin position="584"/>
        <end position="611"/>
    </location>
</feature>
<reference evidence="6 7" key="1">
    <citation type="submission" date="2024-02" db="EMBL/GenBank/DDBJ databases">
        <authorList>
            <person name="Daric V."/>
            <person name="Darras S."/>
        </authorList>
    </citation>
    <scope>NUCLEOTIDE SEQUENCE [LARGE SCALE GENOMIC DNA]</scope>
</reference>
<keyword evidence="4" id="KW-0732">Signal</keyword>
<proteinExistence type="predicted"/>
<dbReference type="SMART" id="SM00042">
    <property type="entry name" value="CUB"/>
    <property type="match status" value="14"/>
</dbReference>
<feature type="signal peptide" evidence="4">
    <location>
        <begin position="1"/>
        <end position="21"/>
    </location>
</feature>
<feature type="domain" description="CUB" evidence="5">
    <location>
        <begin position="132"/>
        <end position="245"/>
    </location>
</feature>
<evidence type="ECO:0000256" key="3">
    <source>
        <dbReference type="PROSITE-ProRule" id="PRU00059"/>
    </source>
</evidence>
<dbReference type="SUPFAM" id="SSF49854">
    <property type="entry name" value="Spermadhesin, CUB domain"/>
    <property type="match status" value="14"/>
</dbReference>
<protein>
    <recommendedName>
        <fullName evidence="5">CUB domain-containing protein</fullName>
    </recommendedName>
</protein>
<feature type="domain" description="CUB" evidence="5">
    <location>
        <begin position="24"/>
        <end position="129"/>
    </location>
</feature>
<evidence type="ECO:0000313" key="7">
    <source>
        <dbReference type="Proteomes" id="UP001642483"/>
    </source>
</evidence>
<feature type="domain" description="CUB" evidence="5">
    <location>
        <begin position="1024"/>
        <end position="1133"/>
    </location>
</feature>
<dbReference type="Proteomes" id="UP001642483">
    <property type="component" value="Unassembled WGS sequence"/>
</dbReference>
<organism evidence="6 7">
    <name type="scientific">Clavelina lepadiformis</name>
    <name type="common">Light-bulb sea squirt</name>
    <name type="synonym">Ascidia lepadiformis</name>
    <dbReference type="NCBI Taxonomy" id="159417"/>
    <lineage>
        <taxon>Eukaryota</taxon>
        <taxon>Metazoa</taxon>
        <taxon>Chordata</taxon>
        <taxon>Tunicata</taxon>
        <taxon>Ascidiacea</taxon>
        <taxon>Aplousobranchia</taxon>
        <taxon>Clavelinidae</taxon>
        <taxon>Clavelina</taxon>
    </lineage>
</organism>
<evidence type="ECO:0000313" key="6">
    <source>
        <dbReference type="EMBL" id="CAK8683828.1"/>
    </source>
</evidence>
<name>A0ABP0FW51_CLALP</name>
<evidence type="ECO:0000256" key="1">
    <source>
        <dbReference type="ARBA" id="ARBA00022737"/>
    </source>
</evidence>
<evidence type="ECO:0000256" key="4">
    <source>
        <dbReference type="SAM" id="SignalP"/>
    </source>
</evidence>
<feature type="chain" id="PRO_5046101163" description="CUB domain-containing protein" evidence="4">
    <location>
        <begin position="22"/>
        <end position="1571"/>
    </location>
</feature>
<dbReference type="InterPro" id="IPR000859">
    <property type="entry name" value="CUB_dom"/>
</dbReference>
<evidence type="ECO:0000259" key="5">
    <source>
        <dbReference type="PROSITE" id="PS01180"/>
    </source>
</evidence>
<dbReference type="EMBL" id="CAWYQH010000097">
    <property type="protein sequence ID" value="CAK8683828.1"/>
    <property type="molecule type" value="Genomic_DNA"/>
</dbReference>
<keyword evidence="1" id="KW-0677">Repeat</keyword>
<sequence length="1571" mass="176163">MSSVAITIISLMCFVSPFAAGEQCTATTLDAEEIVKTIMYSSNHSDILDCQWTIKAPFGYQVLFTVSGFDTQSCCHYLTVKDGLLTLGRISEELREEVPFVSSSGSLVIRFHSDHSSSTSMFQGTYVQANNCGSNLNVSIATLNFSTPGYPGNYPKDLDCYWQLRPAYHDGMVILAIYEADVSYGDFIDVFDDLIKLERLSWRTRTGFPRSYQSDANNLVVYFHSDTTRHPRHKNSGFRAVASSCLFSLTANATDQTIATPNYPGTYGNNLFCAWTISASQDMQVFLTITDFDSQACCDYVKVSDGFDTIGFFNGSSRSDVSMSSEHGKLVVEFYSDASDVGTGFQATFREASNCGTYLSVGHVVDYFYTPNYLNSRTQNYPNNLDCYWKLQAGHNQRIQLTFLKGRTEACCDYAEISEMSKRRARVRGLIKSPRSFISNGNTMAVYFHSDSQRRREGFLVSYVALRNDFDSNTCKHALPAKTNDQILSSAPLKENGDCHWTIYPAKGYQVLIRFTSIDMAPEYDYIEVTDDSSSTSIRLTGTTSTEIPFVTRGNGNLIIQGHYEITHNRGPAFTATYRLAKNCGENVEVSYDGTFSFPSDDDSYSYNLDCYWLLKAEKDYEKVVLSISEGETEECCDYIDVFDGMTRLTRISGKITKTPASFISTKDSLVVYFHSDGKGSGKVFRAAYDKLWCGFTTYASTNPQILMSPGYPKKYGRYYACSWIIIPSPESQILLTVTSDDTTSCCTSYTVEDDIGNLESVVDTVTENKQYISRNGSVVVWLTSDGVSGPVFYAVYKQIAFNCGEMLDVDFRTQSISTPQFPLRYRNNLGCFWKLTAQGTSKIQLTLFGKMTEPCCDYIEISSTSEDVLRIKGRIKLPTFFLSSGNTMKIYFHSDHQIVHAGFRATYRIRPKGLCGFIRTARKVSQVISSPHFFSGRSPCRWTITAQTGFRVILLLQAWGIRSCCSLEVIGGQFDSIKIDRNIDRFPIFSSVDGKLEIEFVYNSAFVGENSGFWGTYRSVSSCGENLTAIFSYINQFSSPNYPTGYANNLDCFWKVTARDKDRQIRLSVLKTDPEPSNDYVEVFDGLTRLAKLKGKIDLPETFISSGQDLVVYFHSDGSISRTGFLASYVQTECGEFVKLSGGGVGITSPNYPSRSERYRFCDYYLMAPAEFYQIEARLDVDTDTTCDYVEIVDIVKLGRLEGNVSNAVAVSSGPKLLIRYHTCGAGFSKGFTAEITLKVKHSCGFTKTALASPRIFVSPYSNYGQHNGIDCDYFIKAPSKKQVVLKINQLLVEPEFCCDSVEVYDGLLQIGKVSELLPSDITVVSSGGQLRVRLYTEGRNFSATYVQGNNCGKELIASNNRTFLSSLQYTNESLDTYDCMWTIRSVDALQVRLHITNIQTNLCCSYVQVLDGLKSLGKLQGNSTELQTYTSDSDTLRIYFHRAGIDAADYFTARFEQACDRSFSVKYSFRTTIQSPNFPQHSPHNMDCYYEFLTDPDSLIQLNLDLFETQECCDYLEIFDNGKSVGRFQGEIPRQSFTSTADNLRLHYHTDSTGASVGFRITYRKIKAS</sequence>
<comment type="caution">
    <text evidence="3">Lacks conserved residue(s) required for the propagation of feature annotation.</text>
</comment>
<accession>A0ABP0FW51</accession>
<feature type="domain" description="CUB" evidence="5">
    <location>
        <begin position="584"/>
        <end position="692"/>
    </location>
</feature>
<feature type="domain" description="CUB" evidence="5">
    <location>
        <begin position="804"/>
        <end position="911"/>
    </location>
</feature>
<feature type="domain" description="CUB" evidence="5">
    <location>
        <begin position="475"/>
        <end position="581"/>
    </location>
</feature>
<dbReference type="InterPro" id="IPR035914">
    <property type="entry name" value="Sperma_CUB_dom_sf"/>
</dbReference>
<feature type="domain" description="CUB" evidence="5">
    <location>
        <begin position="1461"/>
        <end position="1568"/>
    </location>
</feature>
<feature type="domain" description="CUB" evidence="5">
    <location>
        <begin position="1245"/>
        <end position="1350"/>
    </location>
</feature>
<gene>
    <name evidence="6" type="ORF">CVLEPA_LOCUS14853</name>
</gene>
<feature type="domain" description="CUB" evidence="5">
    <location>
        <begin position="245"/>
        <end position="352"/>
    </location>
</feature>
<dbReference type="CDD" id="cd00041">
    <property type="entry name" value="CUB"/>
    <property type="match status" value="12"/>
</dbReference>
<keyword evidence="2 3" id="KW-1015">Disulfide bond</keyword>
<feature type="domain" description="CUB" evidence="5">
    <location>
        <begin position="355"/>
        <end position="466"/>
    </location>
</feature>
<feature type="domain" description="CUB" evidence="5">
    <location>
        <begin position="1353"/>
        <end position="1460"/>
    </location>
</feature>